<reference evidence="3" key="1">
    <citation type="submission" date="2017-02" db="UniProtKB">
        <authorList>
            <consortium name="WormBaseParasite"/>
        </authorList>
    </citation>
    <scope>IDENTIFICATION</scope>
</reference>
<dbReference type="Proteomes" id="UP000036681">
    <property type="component" value="Unplaced"/>
</dbReference>
<proteinExistence type="predicted"/>
<evidence type="ECO:0000313" key="2">
    <source>
        <dbReference type="Proteomes" id="UP000036681"/>
    </source>
</evidence>
<name>A0A0M3IAU3_ASCLU</name>
<accession>A0A0M3IAU3</accession>
<evidence type="ECO:0000256" key="1">
    <source>
        <dbReference type="SAM" id="MobiDB-lite"/>
    </source>
</evidence>
<protein>
    <submittedName>
        <fullName evidence="3">ADP-ribosylation factor family protein</fullName>
    </submittedName>
</protein>
<evidence type="ECO:0000313" key="3">
    <source>
        <dbReference type="WBParaSite" id="ALUE_0001474501-mRNA-1"/>
    </source>
</evidence>
<dbReference type="WBParaSite" id="ALUE_0001474501-mRNA-1">
    <property type="protein sequence ID" value="ALUE_0001474501-mRNA-1"/>
    <property type="gene ID" value="ALUE_0001474501"/>
</dbReference>
<dbReference type="AlphaFoldDB" id="A0A0M3IAU3"/>
<organism evidence="2 3">
    <name type="scientific">Ascaris lumbricoides</name>
    <name type="common">Giant roundworm</name>
    <dbReference type="NCBI Taxonomy" id="6252"/>
    <lineage>
        <taxon>Eukaryota</taxon>
        <taxon>Metazoa</taxon>
        <taxon>Ecdysozoa</taxon>
        <taxon>Nematoda</taxon>
        <taxon>Chromadorea</taxon>
        <taxon>Rhabditida</taxon>
        <taxon>Spirurina</taxon>
        <taxon>Ascaridomorpha</taxon>
        <taxon>Ascaridoidea</taxon>
        <taxon>Ascarididae</taxon>
        <taxon>Ascaris</taxon>
    </lineage>
</organism>
<feature type="region of interest" description="Disordered" evidence="1">
    <location>
        <begin position="18"/>
        <end position="53"/>
    </location>
</feature>
<sequence length="86" mass="9170">MDRLLRLKLDDLACGSATLSDAASGPAKPDGASLGLSEPNVRSSGSSKTDDPCSRRFRPMTVFLIANKSDYCHLPLNIGANRTCNM</sequence>
<keyword evidence="2" id="KW-1185">Reference proteome</keyword>